<proteinExistence type="predicted"/>
<organism evidence="1">
    <name type="scientific">bioreactor metagenome</name>
    <dbReference type="NCBI Taxonomy" id="1076179"/>
    <lineage>
        <taxon>unclassified sequences</taxon>
        <taxon>metagenomes</taxon>
        <taxon>ecological metagenomes</taxon>
    </lineage>
</organism>
<evidence type="ECO:0008006" key="2">
    <source>
        <dbReference type="Google" id="ProtNLM"/>
    </source>
</evidence>
<dbReference type="EMBL" id="VSSQ01014604">
    <property type="protein sequence ID" value="MPM54001.1"/>
    <property type="molecule type" value="Genomic_DNA"/>
</dbReference>
<dbReference type="AlphaFoldDB" id="A0A645ANX8"/>
<gene>
    <name evidence="1" type="ORF">SDC9_100773</name>
</gene>
<accession>A0A645ANX8</accession>
<name>A0A645ANX8_9ZZZZ</name>
<protein>
    <recommendedName>
        <fullName evidence="2">DUF559 domain-containing protein</fullName>
    </recommendedName>
</protein>
<comment type="caution">
    <text evidence="1">The sequence shown here is derived from an EMBL/GenBank/DDBJ whole genome shotgun (WGS) entry which is preliminary data.</text>
</comment>
<reference evidence="1" key="1">
    <citation type="submission" date="2019-08" db="EMBL/GenBank/DDBJ databases">
        <authorList>
            <person name="Kucharzyk K."/>
            <person name="Murdoch R.W."/>
            <person name="Higgins S."/>
            <person name="Loffler F."/>
        </authorList>
    </citation>
    <scope>NUCLEOTIDE SEQUENCE</scope>
</reference>
<sequence>MREKERENRLRALGWWVYRWTWDDLRHGQRFAADLRRFLDESPFRRTR</sequence>
<evidence type="ECO:0000313" key="1">
    <source>
        <dbReference type="EMBL" id="MPM54001.1"/>
    </source>
</evidence>